<keyword evidence="4 6" id="KW-0479">Metal-binding</keyword>
<accession>A0A6A5T8H5</accession>
<evidence type="ECO:0000256" key="5">
    <source>
        <dbReference type="ARBA" id="ARBA00023004"/>
    </source>
</evidence>
<evidence type="ECO:0000313" key="9">
    <source>
        <dbReference type="Proteomes" id="UP000800035"/>
    </source>
</evidence>
<dbReference type="PANTHER" id="PTHR24304:SF2">
    <property type="entry name" value="24-HYDROXYCHOLESTEROL 7-ALPHA-HYDROXYLASE"/>
    <property type="match status" value="1"/>
</dbReference>
<evidence type="ECO:0000256" key="3">
    <source>
        <dbReference type="ARBA" id="ARBA00022617"/>
    </source>
</evidence>
<gene>
    <name evidence="8" type="ORF">CC80DRAFT_458370</name>
</gene>
<dbReference type="PRINTS" id="PR00465">
    <property type="entry name" value="EP450IV"/>
</dbReference>
<dbReference type="CDD" id="cd11040">
    <property type="entry name" value="CYP7_CYP8-like"/>
    <property type="match status" value="1"/>
</dbReference>
<protein>
    <submittedName>
        <fullName evidence="8">Cytochrome P450</fullName>
    </submittedName>
</protein>
<evidence type="ECO:0000256" key="2">
    <source>
        <dbReference type="ARBA" id="ARBA00010617"/>
    </source>
</evidence>
<dbReference type="EMBL" id="ML977045">
    <property type="protein sequence ID" value="KAF1948953.1"/>
    <property type="molecule type" value="Genomic_DNA"/>
</dbReference>
<keyword evidence="5 6" id="KW-0408">Iron</keyword>
<dbReference type="AlphaFoldDB" id="A0A6A5T8H5"/>
<evidence type="ECO:0000256" key="1">
    <source>
        <dbReference type="ARBA" id="ARBA00001971"/>
    </source>
</evidence>
<keyword evidence="9" id="KW-1185">Reference proteome</keyword>
<dbReference type="InterPro" id="IPR001128">
    <property type="entry name" value="Cyt_P450"/>
</dbReference>
<reference evidence="8" key="1">
    <citation type="journal article" date="2020" name="Stud. Mycol.">
        <title>101 Dothideomycetes genomes: a test case for predicting lifestyles and emergence of pathogens.</title>
        <authorList>
            <person name="Haridas S."/>
            <person name="Albert R."/>
            <person name="Binder M."/>
            <person name="Bloem J."/>
            <person name="Labutti K."/>
            <person name="Salamov A."/>
            <person name="Andreopoulos B."/>
            <person name="Baker S."/>
            <person name="Barry K."/>
            <person name="Bills G."/>
            <person name="Bluhm B."/>
            <person name="Cannon C."/>
            <person name="Castanera R."/>
            <person name="Culley D."/>
            <person name="Daum C."/>
            <person name="Ezra D."/>
            <person name="Gonzalez J."/>
            <person name="Henrissat B."/>
            <person name="Kuo A."/>
            <person name="Liang C."/>
            <person name="Lipzen A."/>
            <person name="Lutzoni F."/>
            <person name="Magnuson J."/>
            <person name="Mondo S."/>
            <person name="Nolan M."/>
            <person name="Ohm R."/>
            <person name="Pangilinan J."/>
            <person name="Park H.-J."/>
            <person name="Ramirez L."/>
            <person name="Alfaro M."/>
            <person name="Sun H."/>
            <person name="Tritt A."/>
            <person name="Yoshinaga Y."/>
            <person name="Zwiers L.-H."/>
            <person name="Turgeon B."/>
            <person name="Goodwin S."/>
            <person name="Spatafora J."/>
            <person name="Crous P."/>
            <person name="Grigoriev I."/>
        </authorList>
    </citation>
    <scope>NUCLEOTIDE SEQUENCE</scope>
    <source>
        <strain evidence="8">CBS 675.92</strain>
    </source>
</reference>
<dbReference type="InterPro" id="IPR017972">
    <property type="entry name" value="Cyt_P450_CS"/>
</dbReference>
<dbReference type="GO" id="GO:0008395">
    <property type="term" value="F:steroid hydroxylase activity"/>
    <property type="evidence" value="ECO:0007669"/>
    <property type="project" value="TreeGrafter"/>
</dbReference>
<comment type="cofactor">
    <cofactor evidence="1 6">
        <name>heme</name>
        <dbReference type="ChEBI" id="CHEBI:30413"/>
    </cofactor>
</comment>
<evidence type="ECO:0000256" key="4">
    <source>
        <dbReference type="ARBA" id="ARBA00022723"/>
    </source>
</evidence>
<dbReference type="OrthoDB" id="1470350at2759"/>
<evidence type="ECO:0000256" key="7">
    <source>
        <dbReference type="RuleBase" id="RU000461"/>
    </source>
</evidence>
<dbReference type="GO" id="GO:0016705">
    <property type="term" value="F:oxidoreductase activity, acting on paired donors, with incorporation or reduction of molecular oxygen"/>
    <property type="evidence" value="ECO:0007669"/>
    <property type="project" value="InterPro"/>
</dbReference>
<keyword evidence="3 6" id="KW-0349">Heme</keyword>
<organism evidence="8 9">
    <name type="scientific">Byssothecium circinans</name>
    <dbReference type="NCBI Taxonomy" id="147558"/>
    <lineage>
        <taxon>Eukaryota</taxon>
        <taxon>Fungi</taxon>
        <taxon>Dikarya</taxon>
        <taxon>Ascomycota</taxon>
        <taxon>Pezizomycotina</taxon>
        <taxon>Dothideomycetes</taxon>
        <taxon>Pleosporomycetidae</taxon>
        <taxon>Pleosporales</taxon>
        <taxon>Massarineae</taxon>
        <taxon>Massarinaceae</taxon>
        <taxon>Byssothecium</taxon>
    </lineage>
</organism>
<feature type="binding site" description="axial binding residue" evidence="6">
    <location>
        <position position="465"/>
    </location>
    <ligand>
        <name>heme</name>
        <dbReference type="ChEBI" id="CHEBI:30413"/>
    </ligand>
    <ligandPart>
        <name>Fe</name>
        <dbReference type="ChEBI" id="CHEBI:18248"/>
    </ligandPart>
</feature>
<evidence type="ECO:0000256" key="6">
    <source>
        <dbReference type="PIRSR" id="PIRSR602403-1"/>
    </source>
</evidence>
<dbReference type="InterPro" id="IPR050529">
    <property type="entry name" value="CYP450_sterol_14alpha_dmase"/>
</dbReference>
<sequence length="525" mass="59953">MFFQVLYDVEAHSKYASILFRLLLPTCVSYIGWRLWRFTVVPRMQKYDPPVLPYWIPFLGNTIPFVKDANGLLTQARQHFGQRREPFSIVLGGQTIYVLTSATDVTDAYRKTRELTFDGYVKAMLTTFIQDEEAISRMWASPPKFIRETKGPRYPNPNDLCIAHLGESILVQQLNAGPQSKKTEDICIRKIEAKMAWNLIPESLTRTSDAKTKVLSLKQLCQSVLLQCASRAIFGDVLMDTNPNLVNDFLKFDESSWQLNYRVPAFLCPDMHSGLESIRRAMTKYIALPPEQKQDASWMLPIITDEMKAIGFSPRHTGSFFSSVFWLSNSNSWKLAFWMISYIVYSPSLHSRVKAEVRAHIRASTSITDQFANLQNCNWLMATYQETLRMTVSSTSVRRVEGDCVVGKRLFRKNGQLIIPYRQMLMDEEVFGHDAATFNPRRFVENPSLSRHPSYRPFGGGVTYCPGRSLALKEMLAIVSLFVGNFDVRLLEPGGDFPKQDETKPCLGVLAPMRNVDVMLKVKEI</sequence>
<dbReference type="InterPro" id="IPR002403">
    <property type="entry name" value="Cyt_P450_E_grp-IV"/>
</dbReference>
<dbReference type="Gene3D" id="1.10.630.10">
    <property type="entry name" value="Cytochrome P450"/>
    <property type="match status" value="1"/>
</dbReference>
<name>A0A6A5T8H5_9PLEO</name>
<dbReference type="PROSITE" id="PS00086">
    <property type="entry name" value="CYTOCHROME_P450"/>
    <property type="match status" value="1"/>
</dbReference>
<evidence type="ECO:0000313" key="8">
    <source>
        <dbReference type="EMBL" id="KAF1948953.1"/>
    </source>
</evidence>
<comment type="similarity">
    <text evidence="2 7">Belongs to the cytochrome P450 family.</text>
</comment>
<keyword evidence="7" id="KW-0560">Oxidoreductase</keyword>
<dbReference type="PANTHER" id="PTHR24304">
    <property type="entry name" value="CYTOCHROME P450 FAMILY 7"/>
    <property type="match status" value="1"/>
</dbReference>
<dbReference type="InterPro" id="IPR036396">
    <property type="entry name" value="Cyt_P450_sf"/>
</dbReference>
<proteinExistence type="inferred from homology"/>
<dbReference type="GO" id="GO:0020037">
    <property type="term" value="F:heme binding"/>
    <property type="evidence" value="ECO:0007669"/>
    <property type="project" value="InterPro"/>
</dbReference>
<dbReference type="Pfam" id="PF00067">
    <property type="entry name" value="p450"/>
    <property type="match status" value="1"/>
</dbReference>
<dbReference type="GO" id="GO:0005506">
    <property type="term" value="F:iron ion binding"/>
    <property type="evidence" value="ECO:0007669"/>
    <property type="project" value="InterPro"/>
</dbReference>
<keyword evidence="7" id="KW-0503">Monooxygenase</keyword>
<dbReference type="Proteomes" id="UP000800035">
    <property type="component" value="Unassembled WGS sequence"/>
</dbReference>
<dbReference type="SUPFAM" id="SSF48264">
    <property type="entry name" value="Cytochrome P450"/>
    <property type="match status" value="2"/>
</dbReference>